<dbReference type="GeneID" id="90829926"/>
<gene>
    <name evidence="1" type="ORF">CI109_102146</name>
</gene>
<keyword evidence="2" id="KW-1185">Reference proteome</keyword>
<organism evidence="1 2">
    <name type="scientific">Kwoniella shandongensis</name>
    <dbReference type="NCBI Taxonomy" id="1734106"/>
    <lineage>
        <taxon>Eukaryota</taxon>
        <taxon>Fungi</taxon>
        <taxon>Dikarya</taxon>
        <taxon>Basidiomycota</taxon>
        <taxon>Agaricomycotina</taxon>
        <taxon>Tremellomycetes</taxon>
        <taxon>Tremellales</taxon>
        <taxon>Cryptococcaceae</taxon>
        <taxon>Kwoniella</taxon>
    </lineage>
</organism>
<name>A0AAJ8MU81_9TREE</name>
<proteinExistence type="predicted"/>
<dbReference type="AlphaFoldDB" id="A0AAJ8MU81"/>
<dbReference type="KEGG" id="ksn:90829926"/>
<dbReference type="Proteomes" id="UP000322225">
    <property type="component" value="Chromosome 4"/>
</dbReference>
<protein>
    <submittedName>
        <fullName evidence="1">Uncharacterized protein</fullName>
    </submittedName>
</protein>
<evidence type="ECO:0000313" key="1">
    <source>
        <dbReference type="EMBL" id="WWD17705.1"/>
    </source>
</evidence>
<reference evidence="1" key="1">
    <citation type="submission" date="2017-08" db="EMBL/GenBank/DDBJ databases">
        <authorList>
            <person name="Cuomo C."/>
            <person name="Billmyre B."/>
            <person name="Heitman J."/>
        </authorList>
    </citation>
    <scope>NUCLEOTIDE SEQUENCE</scope>
    <source>
        <strain evidence="1">CBS 12478</strain>
    </source>
</reference>
<dbReference type="EMBL" id="CP144054">
    <property type="protein sequence ID" value="WWD17705.1"/>
    <property type="molecule type" value="Genomic_DNA"/>
</dbReference>
<sequence length="90" mass="10117">MSDGSVVVDLSMKRQLSYRTTAATTGTEALHRDYTAHRSDQIGSDQFVAGPETAYGRKERIVGISRILRTIQRLQYSGLNLLKKIFLLIM</sequence>
<reference evidence="1" key="2">
    <citation type="submission" date="2024-01" db="EMBL/GenBank/DDBJ databases">
        <title>Comparative genomics of Cryptococcus and Kwoniella reveals pathogenesis evolution and contrasting modes of karyotype evolution via chromosome fusion or intercentromeric recombination.</title>
        <authorList>
            <person name="Coelho M.A."/>
            <person name="David-Palma M."/>
            <person name="Shea T."/>
            <person name="Bowers K."/>
            <person name="McGinley-Smith S."/>
            <person name="Mohammad A.W."/>
            <person name="Gnirke A."/>
            <person name="Yurkov A.M."/>
            <person name="Nowrousian M."/>
            <person name="Sun S."/>
            <person name="Cuomo C.A."/>
            <person name="Heitman J."/>
        </authorList>
    </citation>
    <scope>NUCLEOTIDE SEQUENCE</scope>
    <source>
        <strain evidence="1">CBS 12478</strain>
    </source>
</reference>
<evidence type="ECO:0000313" key="2">
    <source>
        <dbReference type="Proteomes" id="UP000322225"/>
    </source>
</evidence>
<dbReference type="RefSeq" id="XP_065823162.1">
    <property type="nucleotide sequence ID" value="XM_065967090.1"/>
</dbReference>
<accession>A0AAJ8MU81</accession>